<sequence>MGAPVLARAGYVYVFYQEKLWRELEIQVSETGNTYHDIDLARYRQRGGFLPG</sequence>
<protein>
    <submittedName>
        <fullName evidence="1">Uncharacterized protein</fullName>
    </submittedName>
</protein>
<evidence type="ECO:0000313" key="2">
    <source>
        <dbReference type="Proteomes" id="UP000015729"/>
    </source>
</evidence>
<proteinExistence type="predicted"/>
<gene>
    <name evidence="1" type="ORF">A244_39323</name>
</gene>
<evidence type="ECO:0000313" key="1">
    <source>
        <dbReference type="EMBL" id="EPN30023.1"/>
    </source>
</evidence>
<feature type="non-terminal residue" evidence="1">
    <location>
        <position position="52"/>
    </location>
</feature>
<name>S6TVL9_PSESF</name>
<reference evidence="1 2" key="1">
    <citation type="journal article" date="2013" name="PLoS Pathog.">
        <title>Genomic analysis of the Kiwifruit pathogen Pseudomonas syringae pv. actinidiae provides insight into the origins of an emergent plant disease.</title>
        <authorList>
            <person name="McCann H.C."/>
            <person name="Rikkerink E.H."/>
            <person name="Bertels F."/>
            <person name="Fiers M."/>
            <person name="Lu A."/>
            <person name="Rees-George J."/>
            <person name="Andersen M.T."/>
            <person name="Gleave A.P."/>
            <person name="Haubold B."/>
            <person name="Wohlers M.W."/>
            <person name="Guttman D.S."/>
            <person name="Wang P.W."/>
            <person name="Straub C."/>
            <person name="Vanneste J.L."/>
            <person name="Rainey P.B."/>
            <person name="Templeton M.D."/>
        </authorList>
    </citation>
    <scope>NUCLEOTIDE SEQUENCE [LARGE SCALE GENOMIC DNA]</scope>
    <source>
        <strain evidence="1 2">ICMP 18807</strain>
    </source>
</reference>
<comment type="caution">
    <text evidence="1">The sequence shown here is derived from an EMBL/GenBank/DDBJ whole genome shotgun (WGS) entry which is preliminary data.</text>
</comment>
<dbReference type="Proteomes" id="UP000015729">
    <property type="component" value="Unassembled WGS sequence"/>
</dbReference>
<dbReference type="EMBL" id="AOKG01002708">
    <property type="protein sequence ID" value="EPN30023.1"/>
    <property type="molecule type" value="Genomic_DNA"/>
</dbReference>
<organism evidence="1 2">
    <name type="scientific">Pseudomonas syringae pv. actinidiae ICMP 18807</name>
    <dbReference type="NCBI Taxonomy" id="1194404"/>
    <lineage>
        <taxon>Bacteria</taxon>
        <taxon>Pseudomonadati</taxon>
        <taxon>Pseudomonadota</taxon>
        <taxon>Gammaproteobacteria</taxon>
        <taxon>Pseudomonadales</taxon>
        <taxon>Pseudomonadaceae</taxon>
        <taxon>Pseudomonas</taxon>
        <taxon>Pseudomonas syringae</taxon>
    </lineage>
</organism>
<accession>S6TVL9</accession>
<dbReference type="AlphaFoldDB" id="S6TVL9"/>